<accession>A0A1H8N150</accession>
<reference evidence="1 2" key="1">
    <citation type="submission" date="2016-10" db="EMBL/GenBank/DDBJ databases">
        <authorList>
            <person name="de Groot N.N."/>
        </authorList>
    </citation>
    <scope>NUCLEOTIDE SEQUENCE [LARGE SCALE GENOMIC DNA]</scope>
    <source>
        <strain evidence="1 2">DSM 3857</strain>
    </source>
</reference>
<name>A0A1H8N150_9RHOB</name>
<sequence>MKLQLARGLLQLWCQLAQKLFLFRAAGTQNCVLFLQIAQIAKRQHLGPHREGDIRSGLFRIGLLGALGCRESRFEFDDPVGAFPELLL</sequence>
<keyword evidence="2" id="KW-1185">Reference proteome</keyword>
<gene>
    <name evidence="1" type="ORF">SAMN04488103_1161</name>
</gene>
<dbReference type="Proteomes" id="UP000198761">
    <property type="component" value="Unassembled WGS sequence"/>
</dbReference>
<dbReference type="RefSeq" id="WP_139201620.1">
    <property type="nucleotide sequence ID" value="NZ_FOCE01000016.1"/>
</dbReference>
<dbReference type="AlphaFoldDB" id="A0A1H8N150"/>
<organism evidence="1 2">
    <name type="scientific">Gemmobacter aquatilis</name>
    <dbReference type="NCBI Taxonomy" id="933059"/>
    <lineage>
        <taxon>Bacteria</taxon>
        <taxon>Pseudomonadati</taxon>
        <taxon>Pseudomonadota</taxon>
        <taxon>Alphaproteobacteria</taxon>
        <taxon>Rhodobacterales</taxon>
        <taxon>Paracoccaceae</taxon>
        <taxon>Gemmobacter</taxon>
    </lineage>
</organism>
<protein>
    <submittedName>
        <fullName evidence="1">Uncharacterized protein</fullName>
    </submittedName>
</protein>
<evidence type="ECO:0000313" key="2">
    <source>
        <dbReference type="Proteomes" id="UP000198761"/>
    </source>
</evidence>
<feature type="non-terminal residue" evidence="1">
    <location>
        <position position="88"/>
    </location>
</feature>
<dbReference type="EMBL" id="FOCE01000016">
    <property type="protein sequence ID" value="SEO23294.1"/>
    <property type="molecule type" value="Genomic_DNA"/>
</dbReference>
<proteinExistence type="predicted"/>
<evidence type="ECO:0000313" key="1">
    <source>
        <dbReference type="EMBL" id="SEO23294.1"/>
    </source>
</evidence>